<dbReference type="AlphaFoldDB" id="A0A1X6ZCP5"/>
<keyword evidence="4" id="KW-1003">Cell membrane</keyword>
<dbReference type="Proteomes" id="UP000193963">
    <property type="component" value="Unassembled WGS sequence"/>
</dbReference>
<reference evidence="10 11" key="1">
    <citation type="submission" date="2017-03" db="EMBL/GenBank/DDBJ databases">
        <authorList>
            <person name="Afonso C.L."/>
            <person name="Miller P.J."/>
            <person name="Scott M.A."/>
            <person name="Spackman E."/>
            <person name="Goraichik I."/>
            <person name="Dimitrov K.M."/>
            <person name="Suarez D.L."/>
            <person name="Swayne D.E."/>
        </authorList>
    </citation>
    <scope>NUCLEOTIDE SEQUENCE [LARGE SCALE GENOMIC DNA]</scope>
    <source>
        <strain evidence="10 11">CECT 7751</strain>
    </source>
</reference>
<evidence type="ECO:0000256" key="4">
    <source>
        <dbReference type="ARBA" id="ARBA00022475"/>
    </source>
</evidence>
<gene>
    <name evidence="10" type="primary">potB_4</name>
    <name evidence="10" type="ORF">PSM7751_02226</name>
</gene>
<dbReference type="PROSITE" id="PS50928">
    <property type="entry name" value="ABC_TM1"/>
    <property type="match status" value="1"/>
</dbReference>
<feature type="transmembrane region" description="Helical" evidence="8">
    <location>
        <begin position="168"/>
        <end position="190"/>
    </location>
</feature>
<sequence length="297" mass="31827">MTDLSSTGPVRTGGTARRNGRGLTGLLLVSVPVALLGWLIIYPIFNAIGRTILRTDGTGPGFSLDTYVRFFSDGYSLANLWLTLWVTAVCAALLLAICLPLSLYLRFAKSRVAAVVQGLSLFPMFVPSVILAYALIRTIGPNGGVDLVLNALGLPKINSPYLTPWGPIIGLVWDNIPLTTLMLVAGLGAVSDNAVEAARDAGARPWAVLRHIILPQIGNAVLVVLSFTVLSIFSAFTLPYVLGPASPEMMGPFMQRTFGQVMDTRMAVTQAVITFAICAVFGAFYVRSIARNRKNGR</sequence>
<keyword evidence="3 8" id="KW-0813">Transport</keyword>
<keyword evidence="11" id="KW-1185">Reference proteome</keyword>
<dbReference type="SUPFAM" id="SSF161098">
    <property type="entry name" value="MetI-like"/>
    <property type="match status" value="1"/>
</dbReference>
<dbReference type="Gene3D" id="1.10.3720.10">
    <property type="entry name" value="MetI-like"/>
    <property type="match status" value="1"/>
</dbReference>
<comment type="subcellular location">
    <subcellularLocation>
        <location evidence="1 8">Cell membrane</location>
        <topology evidence="1 8">Multi-pass membrane protein</topology>
    </subcellularLocation>
</comment>
<evidence type="ECO:0000256" key="7">
    <source>
        <dbReference type="ARBA" id="ARBA00023136"/>
    </source>
</evidence>
<dbReference type="InterPro" id="IPR000515">
    <property type="entry name" value="MetI-like"/>
</dbReference>
<evidence type="ECO:0000256" key="8">
    <source>
        <dbReference type="RuleBase" id="RU363032"/>
    </source>
</evidence>
<evidence type="ECO:0000313" key="11">
    <source>
        <dbReference type="Proteomes" id="UP000193963"/>
    </source>
</evidence>
<dbReference type="OrthoDB" id="2162374at2"/>
<dbReference type="PANTHER" id="PTHR42929">
    <property type="entry name" value="INNER MEMBRANE ABC TRANSPORTER PERMEASE PROTEIN YDCU-RELATED-RELATED"/>
    <property type="match status" value="1"/>
</dbReference>
<proteinExistence type="inferred from homology"/>
<dbReference type="GO" id="GO:0005886">
    <property type="term" value="C:plasma membrane"/>
    <property type="evidence" value="ECO:0007669"/>
    <property type="project" value="UniProtKB-SubCell"/>
</dbReference>
<evidence type="ECO:0000256" key="3">
    <source>
        <dbReference type="ARBA" id="ARBA00022448"/>
    </source>
</evidence>
<organism evidence="10 11">
    <name type="scientific">Pseudooceanicola marinus</name>
    <dbReference type="NCBI Taxonomy" id="396013"/>
    <lineage>
        <taxon>Bacteria</taxon>
        <taxon>Pseudomonadati</taxon>
        <taxon>Pseudomonadota</taxon>
        <taxon>Alphaproteobacteria</taxon>
        <taxon>Rhodobacterales</taxon>
        <taxon>Paracoccaceae</taxon>
        <taxon>Pseudooceanicola</taxon>
    </lineage>
</organism>
<dbReference type="InterPro" id="IPR035906">
    <property type="entry name" value="MetI-like_sf"/>
</dbReference>
<keyword evidence="5 8" id="KW-0812">Transmembrane</keyword>
<feature type="transmembrane region" description="Helical" evidence="8">
    <location>
        <begin position="26"/>
        <end position="45"/>
    </location>
</feature>
<keyword evidence="6 8" id="KW-1133">Transmembrane helix</keyword>
<feature type="transmembrane region" description="Helical" evidence="8">
    <location>
        <begin position="220"/>
        <end position="242"/>
    </location>
</feature>
<evidence type="ECO:0000313" key="10">
    <source>
        <dbReference type="EMBL" id="SLN47408.1"/>
    </source>
</evidence>
<dbReference type="Pfam" id="PF00528">
    <property type="entry name" value="BPD_transp_1"/>
    <property type="match status" value="1"/>
</dbReference>
<evidence type="ECO:0000256" key="1">
    <source>
        <dbReference type="ARBA" id="ARBA00004651"/>
    </source>
</evidence>
<dbReference type="GO" id="GO:0055085">
    <property type="term" value="P:transmembrane transport"/>
    <property type="evidence" value="ECO:0007669"/>
    <property type="project" value="InterPro"/>
</dbReference>
<feature type="transmembrane region" description="Helical" evidence="8">
    <location>
        <begin position="112"/>
        <end position="136"/>
    </location>
</feature>
<evidence type="ECO:0000256" key="6">
    <source>
        <dbReference type="ARBA" id="ARBA00022989"/>
    </source>
</evidence>
<dbReference type="PANTHER" id="PTHR42929:SF1">
    <property type="entry name" value="INNER MEMBRANE ABC TRANSPORTER PERMEASE PROTEIN YDCU-RELATED"/>
    <property type="match status" value="1"/>
</dbReference>
<protein>
    <submittedName>
        <fullName evidence="10">Spermidine/putrescine transport system permease protein PotB</fullName>
    </submittedName>
</protein>
<comment type="similarity">
    <text evidence="2">Belongs to the binding-protein-dependent transport system permease family. CysTW subfamily.</text>
</comment>
<dbReference type="CDD" id="cd06261">
    <property type="entry name" value="TM_PBP2"/>
    <property type="match status" value="1"/>
</dbReference>
<feature type="transmembrane region" description="Helical" evidence="8">
    <location>
        <begin position="267"/>
        <end position="286"/>
    </location>
</feature>
<keyword evidence="7 8" id="KW-0472">Membrane</keyword>
<name>A0A1X6ZCP5_9RHOB</name>
<accession>A0A1X6ZCP5</accession>
<feature type="transmembrane region" description="Helical" evidence="8">
    <location>
        <begin position="80"/>
        <end position="105"/>
    </location>
</feature>
<evidence type="ECO:0000256" key="2">
    <source>
        <dbReference type="ARBA" id="ARBA00007069"/>
    </source>
</evidence>
<feature type="domain" description="ABC transmembrane type-1" evidence="9">
    <location>
        <begin position="80"/>
        <end position="285"/>
    </location>
</feature>
<evidence type="ECO:0000259" key="9">
    <source>
        <dbReference type="PROSITE" id="PS50928"/>
    </source>
</evidence>
<dbReference type="EMBL" id="FWFN01000004">
    <property type="protein sequence ID" value="SLN47408.1"/>
    <property type="molecule type" value="Genomic_DNA"/>
</dbReference>
<evidence type="ECO:0000256" key="5">
    <source>
        <dbReference type="ARBA" id="ARBA00022692"/>
    </source>
</evidence>